<name>A0A381PDA2_9ZZZZ</name>
<protein>
    <recommendedName>
        <fullName evidence="1">SGNH hydrolase-type esterase domain-containing protein</fullName>
    </recommendedName>
</protein>
<evidence type="ECO:0000259" key="1">
    <source>
        <dbReference type="Pfam" id="PF13472"/>
    </source>
</evidence>
<dbReference type="PANTHER" id="PTHR30383:SF5">
    <property type="entry name" value="SGNH HYDROLASE-TYPE ESTERASE DOMAIN-CONTAINING PROTEIN"/>
    <property type="match status" value="1"/>
</dbReference>
<proteinExistence type="predicted"/>
<gene>
    <name evidence="2" type="ORF">METZ01_LOCUS16307</name>
</gene>
<feature type="domain" description="SGNH hydrolase-type esterase" evidence="1">
    <location>
        <begin position="25"/>
        <end position="209"/>
    </location>
</feature>
<dbReference type="SUPFAM" id="SSF52266">
    <property type="entry name" value="SGNH hydrolase"/>
    <property type="match status" value="1"/>
</dbReference>
<dbReference type="PROSITE" id="PS51257">
    <property type="entry name" value="PROKAR_LIPOPROTEIN"/>
    <property type="match status" value="1"/>
</dbReference>
<dbReference type="InterPro" id="IPR051532">
    <property type="entry name" value="Ester_Hydrolysis_Enzymes"/>
</dbReference>
<sequence length="219" mass="24957">MKKYLWLFLIVLMTSCNGNKKQVVFLGDSITEEGRTLELGFINLLEESLDSEKFNLIGKGISGDKVSDLLVRYENDVLAQNPDIVFIYIGINDVWHSYGVGKGSDIDFYEKGLRKIITDIKKRGAKIILCTPTVIGERVTFEDELEVKRDQELDAFAGVVRNLSSEFNTELLDLRTIFKNYIVENNQNNDYQDFLTDDGVHLNDAGNKLIAENMLNYIK</sequence>
<evidence type="ECO:0000313" key="2">
    <source>
        <dbReference type="EMBL" id="SUZ63453.1"/>
    </source>
</evidence>
<accession>A0A381PDA2</accession>
<dbReference type="InterPro" id="IPR036514">
    <property type="entry name" value="SGNH_hydro_sf"/>
</dbReference>
<organism evidence="2">
    <name type="scientific">marine metagenome</name>
    <dbReference type="NCBI Taxonomy" id="408172"/>
    <lineage>
        <taxon>unclassified sequences</taxon>
        <taxon>metagenomes</taxon>
        <taxon>ecological metagenomes</taxon>
    </lineage>
</organism>
<dbReference type="PANTHER" id="PTHR30383">
    <property type="entry name" value="THIOESTERASE 1/PROTEASE 1/LYSOPHOSPHOLIPASE L1"/>
    <property type="match status" value="1"/>
</dbReference>
<reference evidence="2" key="1">
    <citation type="submission" date="2018-05" db="EMBL/GenBank/DDBJ databases">
        <authorList>
            <person name="Lanie J.A."/>
            <person name="Ng W.-L."/>
            <person name="Kazmierczak K.M."/>
            <person name="Andrzejewski T.M."/>
            <person name="Davidsen T.M."/>
            <person name="Wayne K.J."/>
            <person name="Tettelin H."/>
            <person name="Glass J.I."/>
            <person name="Rusch D."/>
            <person name="Podicherti R."/>
            <person name="Tsui H.-C.T."/>
            <person name="Winkler M.E."/>
        </authorList>
    </citation>
    <scope>NUCLEOTIDE SEQUENCE</scope>
</reference>
<dbReference type="EMBL" id="UINC01000916">
    <property type="protein sequence ID" value="SUZ63453.1"/>
    <property type="molecule type" value="Genomic_DNA"/>
</dbReference>
<dbReference type="AlphaFoldDB" id="A0A381PDA2"/>
<dbReference type="Pfam" id="PF13472">
    <property type="entry name" value="Lipase_GDSL_2"/>
    <property type="match status" value="1"/>
</dbReference>
<dbReference type="InterPro" id="IPR013830">
    <property type="entry name" value="SGNH_hydro"/>
</dbReference>
<dbReference type="Gene3D" id="3.40.50.1110">
    <property type="entry name" value="SGNH hydrolase"/>
    <property type="match status" value="1"/>
</dbReference>
<dbReference type="GO" id="GO:0004622">
    <property type="term" value="F:phosphatidylcholine lysophospholipase activity"/>
    <property type="evidence" value="ECO:0007669"/>
    <property type="project" value="TreeGrafter"/>
</dbReference>